<organism evidence="1">
    <name type="scientific">Harvfovirus sp</name>
    <dbReference type="NCBI Taxonomy" id="2487768"/>
    <lineage>
        <taxon>Viruses</taxon>
        <taxon>Varidnaviria</taxon>
        <taxon>Bamfordvirae</taxon>
        <taxon>Nucleocytoviricota</taxon>
        <taxon>Megaviricetes</taxon>
        <taxon>Imitervirales</taxon>
        <taxon>Mimiviridae</taxon>
        <taxon>Klosneuvirinae</taxon>
    </lineage>
</organism>
<reference evidence="1" key="1">
    <citation type="submission" date="2018-10" db="EMBL/GenBank/DDBJ databases">
        <title>Hidden diversity of soil giant viruses.</title>
        <authorList>
            <person name="Schulz F."/>
            <person name="Alteio L."/>
            <person name="Goudeau D."/>
            <person name="Ryan E.M."/>
            <person name="Malmstrom R.R."/>
            <person name="Blanchard J."/>
            <person name="Woyke T."/>
        </authorList>
    </citation>
    <scope>NUCLEOTIDE SEQUENCE</scope>
    <source>
        <strain evidence="1">HAV1</strain>
    </source>
</reference>
<accession>A0A3G5A1G5</accession>
<proteinExistence type="predicted"/>
<protein>
    <submittedName>
        <fullName evidence="1">Uncharacterized protein</fullName>
    </submittedName>
</protein>
<evidence type="ECO:0000313" key="1">
    <source>
        <dbReference type="EMBL" id="AYV81076.1"/>
    </source>
</evidence>
<sequence>MAFKFYALSSDATAYVEFTTDDDPNLESRDIVISLDDKSYSPIAGKNEMFRLMVIAIRNHAIEKKIPFTLNENTKSKIVSFSLSDASVTITPNGTDGIHLLMIDKGTTVINFGSKGRLTSSDYQMITDIIFFSKN</sequence>
<dbReference type="EMBL" id="MK072257">
    <property type="protein sequence ID" value="AYV81076.1"/>
    <property type="molecule type" value="Genomic_DNA"/>
</dbReference>
<gene>
    <name evidence="1" type="ORF">Harvfovirus15_20</name>
</gene>
<name>A0A3G5A1G5_9VIRU</name>